<dbReference type="EMBL" id="JAEEGC010000026">
    <property type="protein sequence ID" value="MBV7272518.1"/>
    <property type="molecule type" value="Genomic_DNA"/>
</dbReference>
<keyword evidence="3" id="KW-1185">Reference proteome</keyword>
<dbReference type="Pfam" id="PF13315">
    <property type="entry name" value="DUF4085"/>
    <property type="match status" value="1"/>
</dbReference>
<sequence>MRYITRELYEQIQFASWIEFELSPKKNLKSYTGDNIETFLKNEIEKRIKVILELPNEVKKIYRYDNVEKDYEDYIDEKTRLLKKYLPDYIKKDICDYRLLVLNLLSKDLYEKLLKWKSEIEYTWRSACNGYNKQYKAIKQYLPSSMKRFPYYKMHEEKIISLNQPSADKLCVEYKDGDWGKAYINFEGVKVVEVEGNIEGSSWLHSEVYLSNEGEFEYQVLLDNSELRVVAKDIYISFVNNDYIKEASKLENYNDSFNEILEIIRGKAIVIGKENLLEEESKLLLIDTLICMLKHDSVMPNYKKISSGFEQFLFLNSKHVTETLAILEKIGEKHVSSMLTQAINIYNSDKEKYVKSIELKKIDKDFLSYEKTSANELYELFIDYMKKNLSKYH</sequence>
<comment type="caution">
    <text evidence="2">The sequence shown here is derived from an EMBL/GenBank/DDBJ whole genome shotgun (WGS) entry which is preliminary data.</text>
</comment>
<gene>
    <name evidence="2" type="ORF">I6U48_06255</name>
</gene>
<evidence type="ECO:0000313" key="3">
    <source>
        <dbReference type="Proteomes" id="UP000694308"/>
    </source>
</evidence>
<dbReference type="Pfam" id="PF14300">
    <property type="entry name" value="DMP19"/>
    <property type="match status" value="1"/>
</dbReference>
<dbReference type="InterPro" id="IPR025402">
    <property type="entry name" value="DMP19_C"/>
</dbReference>
<dbReference type="AlphaFoldDB" id="A0A949TX31"/>
<name>A0A949TX31_9CLOT</name>
<organism evidence="2 3">
    <name type="scientific">Clostridium thailandense</name>
    <dbReference type="NCBI Taxonomy" id="2794346"/>
    <lineage>
        <taxon>Bacteria</taxon>
        <taxon>Bacillati</taxon>
        <taxon>Bacillota</taxon>
        <taxon>Clostridia</taxon>
        <taxon>Eubacteriales</taxon>
        <taxon>Clostridiaceae</taxon>
        <taxon>Clostridium</taxon>
    </lineage>
</organism>
<reference evidence="2" key="1">
    <citation type="submission" date="2020-12" db="EMBL/GenBank/DDBJ databases">
        <title>Clostridium thailandense sp. nov., a novel acetogenic bacterium isolated from peat land soil in Thailand.</title>
        <authorList>
            <person name="Chaikitkaew S."/>
            <person name="Birkeland N.K."/>
        </authorList>
    </citation>
    <scope>NUCLEOTIDE SEQUENCE</scope>
    <source>
        <strain evidence="2">PL3</strain>
    </source>
</reference>
<evidence type="ECO:0000259" key="1">
    <source>
        <dbReference type="Pfam" id="PF14300"/>
    </source>
</evidence>
<feature type="domain" description="DNA mimic protein DMP19 C-terminal" evidence="1">
    <location>
        <begin position="307"/>
        <end position="388"/>
    </location>
</feature>
<accession>A0A949TX31</accession>
<protein>
    <submittedName>
        <fullName evidence="2">DUF4085 family protein</fullName>
    </submittedName>
</protein>
<dbReference type="Proteomes" id="UP000694308">
    <property type="component" value="Unassembled WGS sequence"/>
</dbReference>
<dbReference type="RefSeq" id="WP_218319553.1">
    <property type="nucleotide sequence ID" value="NZ_JAEEGC010000026.1"/>
</dbReference>
<proteinExistence type="predicted"/>
<evidence type="ECO:0000313" key="2">
    <source>
        <dbReference type="EMBL" id="MBV7272518.1"/>
    </source>
</evidence>
<dbReference type="InterPro" id="IPR025144">
    <property type="entry name" value="DUF4085"/>
</dbReference>